<evidence type="ECO:0000313" key="3">
    <source>
        <dbReference type="Proteomes" id="UP001183535"/>
    </source>
</evidence>
<gene>
    <name evidence="2" type="ORF">RM877_06615</name>
</gene>
<name>A0ABD5EIA7_9ACTN</name>
<keyword evidence="3" id="KW-1185">Reference proteome</keyword>
<organism evidence="2 3">
    <name type="scientific">Streptomyces doudnae</name>
    <dbReference type="NCBI Taxonomy" id="3075536"/>
    <lineage>
        <taxon>Bacteria</taxon>
        <taxon>Bacillati</taxon>
        <taxon>Actinomycetota</taxon>
        <taxon>Actinomycetes</taxon>
        <taxon>Kitasatosporales</taxon>
        <taxon>Streptomycetaceae</taxon>
        <taxon>Streptomyces</taxon>
    </lineage>
</organism>
<accession>A0ABD5EIA7</accession>
<proteinExistence type="predicted"/>
<comment type="caution">
    <text evidence="2">The sequence shown here is derived from an EMBL/GenBank/DDBJ whole genome shotgun (WGS) entry which is preliminary data.</text>
</comment>
<feature type="region of interest" description="Disordered" evidence="1">
    <location>
        <begin position="24"/>
        <end position="162"/>
    </location>
</feature>
<dbReference type="RefSeq" id="WP_311638517.1">
    <property type="nucleotide sequence ID" value="NZ_JAVRES010000002.1"/>
</dbReference>
<evidence type="ECO:0000256" key="1">
    <source>
        <dbReference type="SAM" id="MobiDB-lite"/>
    </source>
</evidence>
<dbReference type="Proteomes" id="UP001183535">
    <property type="component" value="Unassembled WGS sequence"/>
</dbReference>
<reference evidence="3" key="1">
    <citation type="submission" date="2023-07" db="EMBL/GenBank/DDBJ databases">
        <title>30 novel species of actinomycetes from the DSMZ collection.</title>
        <authorList>
            <person name="Nouioui I."/>
        </authorList>
    </citation>
    <scope>NUCLEOTIDE SEQUENCE [LARGE SCALE GENOMIC DNA]</scope>
    <source>
        <strain evidence="3">DSM 41981</strain>
    </source>
</reference>
<dbReference type="EMBL" id="JAVRES010000002">
    <property type="protein sequence ID" value="MDT0434351.1"/>
    <property type="molecule type" value="Genomic_DNA"/>
</dbReference>
<sequence>MLLALVGGVLLAGALSLVRIVPDAGGGARAEGRPASPEAAVALPTAGRPDGGPGAVPRARSSATSALGGVSAVPGTPDGRRGPDGPAPSPRASGPARGTPSATAGDTPGPDPRPGAHGSQDTPGPRPTRTSTAAPTPPPTAAPSPPSPPRPSGSAGPRPRLCLPVVRICVGLGG</sequence>
<feature type="compositionally biased region" description="Pro residues" evidence="1">
    <location>
        <begin position="135"/>
        <end position="151"/>
    </location>
</feature>
<dbReference type="AlphaFoldDB" id="A0ABD5EIA7"/>
<protein>
    <submittedName>
        <fullName evidence="2">Uncharacterized protein</fullName>
    </submittedName>
</protein>
<evidence type="ECO:0000313" key="2">
    <source>
        <dbReference type="EMBL" id="MDT0434351.1"/>
    </source>
</evidence>